<evidence type="ECO:0000313" key="4">
    <source>
        <dbReference type="EMBL" id="CAB4711525.1"/>
    </source>
</evidence>
<dbReference type="SUPFAM" id="SSF55073">
    <property type="entry name" value="Nucleotide cyclase"/>
    <property type="match status" value="1"/>
</dbReference>
<dbReference type="Pfam" id="PF00563">
    <property type="entry name" value="EAL"/>
    <property type="match status" value="1"/>
</dbReference>
<feature type="domain" description="EAL" evidence="2">
    <location>
        <begin position="500"/>
        <end position="756"/>
    </location>
</feature>
<feature type="transmembrane region" description="Helical" evidence="1">
    <location>
        <begin position="262"/>
        <end position="283"/>
    </location>
</feature>
<dbReference type="NCBIfam" id="TIGR00254">
    <property type="entry name" value="GGDEF"/>
    <property type="match status" value="1"/>
</dbReference>
<feature type="domain" description="GGDEF" evidence="3">
    <location>
        <begin position="357"/>
        <end position="491"/>
    </location>
</feature>
<keyword evidence="1" id="KW-0812">Transmembrane</keyword>
<dbReference type="InterPro" id="IPR001633">
    <property type="entry name" value="EAL_dom"/>
</dbReference>
<keyword evidence="1" id="KW-0472">Membrane</keyword>
<organism evidence="4">
    <name type="scientific">freshwater metagenome</name>
    <dbReference type="NCBI Taxonomy" id="449393"/>
    <lineage>
        <taxon>unclassified sequences</taxon>
        <taxon>metagenomes</taxon>
        <taxon>ecological metagenomes</taxon>
    </lineage>
</organism>
<feature type="transmembrane region" description="Helical" evidence="1">
    <location>
        <begin position="68"/>
        <end position="86"/>
    </location>
</feature>
<dbReference type="InterPro" id="IPR035919">
    <property type="entry name" value="EAL_sf"/>
</dbReference>
<dbReference type="PANTHER" id="PTHR44757">
    <property type="entry name" value="DIGUANYLATE CYCLASE DGCP"/>
    <property type="match status" value="1"/>
</dbReference>
<dbReference type="SMART" id="SM00052">
    <property type="entry name" value="EAL"/>
    <property type="match status" value="1"/>
</dbReference>
<keyword evidence="1" id="KW-1133">Transmembrane helix</keyword>
<dbReference type="Gene3D" id="3.20.20.450">
    <property type="entry name" value="EAL domain"/>
    <property type="match status" value="1"/>
</dbReference>
<accession>A0A6J6QR98</accession>
<sequence length="770" mass="83054">MGCSTVFRVTTPPFARASWALVGVGCVLAVANSFALSTQVSSALYLIATLQLAPAVFISVRKHRPDRAIWPTLIAIATLSAVAQLLDGSFSTNPELQAIPESLFLGVQVLLAGGLLFIIRRRLGNEPFSVLTDGLIVALGAWFLIWIAFLQPVSQLTDQTLLVTVLGATTLGISAIVLFSLATLLFGDEARSPSVWLVAGAIAFTLLGDFMYSAVDSGRADFSQVHASSAYILCLFFASAAFVHPSISTLTAHGPVPQQRPLLGRLIVTTAALTIPVLVLALTDPADNSDRAVRAISIFVLTAAVTARVIHAVRANAQTQRELIFSAETDALTGLPNRPLMLTHVSNALIGAWSESRQPTVLFIDVDRFKNINDSLGHQAGDNVLVAVSQRLRNALPSRCIVGRISGDEFVVLDAQTKNQTDAMLLADRILESFNEPLSLRQGDVFVSASIGVATYHPKITATADDLLRHADTAMYRAKDAGRNCVAVFDESMLERVTQRLAVETALYRALERRELRLVHQPIVDIDLGDVVGFEALMRWEREDGSMISPAEFIPIAEETGTIVPIGAWALLEALTHLRGWISEGACRSDATMSVNVSPRQLHDPNFVAVVSEALMRSHVPAEQLWLEITEGVMIAQPDQALATLTKLCDIGVRIAIDDFGTGYSSLSLLQKFPIHRLKIDKSFVSGVADDQSARSLVRTIIAMGESLGLDMVAEGVESVRQLQTLAELHCAKAQGYLISHPVPPNSISQTVAALDQFGAWSKLRGNGNI</sequence>
<feature type="transmembrane region" description="Helical" evidence="1">
    <location>
        <begin position="161"/>
        <end position="187"/>
    </location>
</feature>
<dbReference type="EMBL" id="CAEZYG010000075">
    <property type="protein sequence ID" value="CAB4711525.1"/>
    <property type="molecule type" value="Genomic_DNA"/>
</dbReference>
<dbReference type="CDD" id="cd01949">
    <property type="entry name" value="GGDEF"/>
    <property type="match status" value="1"/>
</dbReference>
<dbReference type="Gene3D" id="3.30.70.270">
    <property type="match status" value="1"/>
</dbReference>
<feature type="transmembrane region" description="Helical" evidence="1">
    <location>
        <begin position="130"/>
        <end position="149"/>
    </location>
</feature>
<dbReference type="PROSITE" id="PS50887">
    <property type="entry name" value="GGDEF"/>
    <property type="match status" value="1"/>
</dbReference>
<name>A0A6J6QR98_9ZZZZ</name>
<dbReference type="SMART" id="SM00267">
    <property type="entry name" value="GGDEF"/>
    <property type="match status" value="1"/>
</dbReference>
<dbReference type="InterPro" id="IPR052155">
    <property type="entry name" value="Biofilm_reg_signaling"/>
</dbReference>
<dbReference type="FunFam" id="3.30.70.270:FF:000001">
    <property type="entry name" value="Diguanylate cyclase domain protein"/>
    <property type="match status" value="1"/>
</dbReference>
<dbReference type="InterPro" id="IPR029787">
    <property type="entry name" value="Nucleotide_cyclase"/>
</dbReference>
<evidence type="ECO:0000259" key="2">
    <source>
        <dbReference type="PROSITE" id="PS50883"/>
    </source>
</evidence>
<dbReference type="AlphaFoldDB" id="A0A6J6QR98"/>
<dbReference type="Pfam" id="PF00990">
    <property type="entry name" value="GGDEF"/>
    <property type="match status" value="1"/>
</dbReference>
<feature type="transmembrane region" description="Helical" evidence="1">
    <location>
        <begin position="17"/>
        <end position="36"/>
    </location>
</feature>
<evidence type="ECO:0000259" key="3">
    <source>
        <dbReference type="PROSITE" id="PS50887"/>
    </source>
</evidence>
<dbReference type="InterPro" id="IPR043128">
    <property type="entry name" value="Rev_trsase/Diguanyl_cyclase"/>
</dbReference>
<dbReference type="PANTHER" id="PTHR44757:SF2">
    <property type="entry name" value="BIOFILM ARCHITECTURE MAINTENANCE PROTEIN MBAA"/>
    <property type="match status" value="1"/>
</dbReference>
<feature type="transmembrane region" description="Helical" evidence="1">
    <location>
        <begin position="295"/>
        <end position="313"/>
    </location>
</feature>
<proteinExistence type="predicted"/>
<dbReference type="PROSITE" id="PS50883">
    <property type="entry name" value="EAL"/>
    <property type="match status" value="1"/>
</dbReference>
<evidence type="ECO:0000256" key="1">
    <source>
        <dbReference type="SAM" id="Phobius"/>
    </source>
</evidence>
<feature type="transmembrane region" description="Helical" evidence="1">
    <location>
        <begin position="42"/>
        <end position="61"/>
    </location>
</feature>
<feature type="transmembrane region" description="Helical" evidence="1">
    <location>
        <begin position="194"/>
        <end position="215"/>
    </location>
</feature>
<feature type="transmembrane region" description="Helical" evidence="1">
    <location>
        <begin position="98"/>
        <end position="118"/>
    </location>
</feature>
<gene>
    <name evidence="4" type="ORF">UFOPK2657_00538</name>
</gene>
<dbReference type="InterPro" id="IPR000160">
    <property type="entry name" value="GGDEF_dom"/>
</dbReference>
<dbReference type="CDD" id="cd01948">
    <property type="entry name" value="EAL"/>
    <property type="match status" value="1"/>
</dbReference>
<protein>
    <submittedName>
        <fullName evidence="4">Unannotated protein</fullName>
    </submittedName>
</protein>
<feature type="transmembrane region" description="Helical" evidence="1">
    <location>
        <begin position="230"/>
        <end position="250"/>
    </location>
</feature>
<reference evidence="4" key="1">
    <citation type="submission" date="2020-05" db="EMBL/GenBank/DDBJ databases">
        <authorList>
            <person name="Chiriac C."/>
            <person name="Salcher M."/>
            <person name="Ghai R."/>
            <person name="Kavagutti S V."/>
        </authorList>
    </citation>
    <scope>NUCLEOTIDE SEQUENCE</scope>
</reference>
<dbReference type="SUPFAM" id="SSF141868">
    <property type="entry name" value="EAL domain-like"/>
    <property type="match status" value="1"/>
</dbReference>